<dbReference type="InterPro" id="IPR003669">
    <property type="entry name" value="Thymidylate_synthase_ThyX"/>
</dbReference>
<name>A0A9D1PTM0_9SPIO</name>
<evidence type="ECO:0000313" key="3">
    <source>
        <dbReference type="Proteomes" id="UP000823936"/>
    </source>
</evidence>
<reference evidence="2" key="1">
    <citation type="journal article" date="2021" name="PeerJ">
        <title>Extensive microbial diversity within the chicken gut microbiome revealed by metagenomics and culture.</title>
        <authorList>
            <person name="Gilroy R."/>
            <person name="Ravi A."/>
            <person name="Getino M."/>
            <person name="Pursley I."/>
            <person name="Horton D.L."/>
            <person name="Alikhan N.F."/>
            <person name="Baker D."/>
            <person name="Gharbi K."/>
            <person name="Hall N."/>
            <person name="Watson M."/>
            <person name="Adriaenssens E.M."/>
            <person name="Foster-Nyarko E."/>
            <person name="Jarju S."/>
            <person name="Secka A."/>
            <person name="Antonio M."/>
            <person name="Oren A."/>
            <person name="Chaudhuri R.R."/>
            <person name="La Ragione R."/>
            <person name="Hildebrand F."/>
            <person name="Pallen M.J."/>
        </authorList>
    </citation>
    <scope>NUCLEOTIDE SEQUENCE</scope>
    <source>
        <strain evidence="2">Gambia11-129</strain>
    </source>
</reference>
<dbReference type="PANTHER" id="PTHR34934">
    <property type="entry name" value="FLAVIN-DEPENDENT THYMIDYLATE SYNTHASE"/>
    <property type="match status" value="1"/>
</dbReference>
<dbReference type="InterPro" id="IPR036098">
    <property type="entry name" value="Thymidylate_synthase_ThyX_sf"/>
</dbReference>
<feature type="binding site" evidence="1">
    <location>
        <begin position="188"/>
        <end position="190"/>
    </location>
    <ligand>
        <name>FAD</name>
        <dbReference type="ChEBI" id="CHEBI:57692"/>
        <note>ligand shared between neighboring subunits</note>
    </ligand>
</feature>
<dbReference type="Pfam" id="PF02511">
    <property type="entry name" value="Thy1"/>
    <property type="match status" value="1"/>
</dbReference>
<sequence length="272" mass="31736">MHTFVEEAEKILDKEYPVLDHGFVRLVDYLGSDQRIVQSARVSYGEGTKTYRQDKGLINYLLRNDHTSPFEQVVFTFHVKMPIFVARQWVRHRTARMNEISGRYSVMKDECYIPSSDHIALQSEDNKQGRKNEPVDEVTAEAVKEMLSQEQKMIFENYHKLLDMGIAREISRIDLPLSLYTEFYWQIDLHNLFHFLALRLDSHAQYEIRVYAEVILDIISKVCPIATEAFINHKKDGVSLSAKEKDAVKALLEGKEIPLEGREKEIFLEKLK</sequence>
<dbReference type="GO" id="GO:0004799">
    <property type="term" value="F:thymidylate synthase activity"/>
    <property type="evidence" value="ECO:0007669"/>
    <property type="project" value="TreeGrafter"/>
</dbReference>
<gene>
    <name evidence="1 2" type="primary">thyX</name>
    <name evidence="2" type="ORF">IAB12_04965</name>
</gene>
<evidence type="ECO:0000256" key="1">
    <source>
        <dbReference type="HAMAP-Rule" id="MF_01408"/>
    </source>
</evidence>
<feature type="binding site" description="in other chain" evidence="1">
    <location>
        <position position="172"/>
    </location>
    <ligand>
        <name>dUMP</name>
        <dbReference type="ChEBI" id="CHEBI:246422"/>
        <note>ligand shared between dimeric partners</note>
    </ligand>
</feature>
<comment type="catalytic activity">
    <reaction evidence="1">
        <text>dUMP + (6R)-5,10-methylene-5,6,7,8-tetrahydrofolate + NADPH + H(+) = dTMP + (6S)-5,6,7,8-tetrahydrofolate + NADP(+)</text>
        <dbReference type="Rhea" id="RHEA:29043"/>
        <dbReference type="ChEBI" id="CHEBI:15378"/>
        <dbReference type="ChEBI" id="CHEBI:15636"/>
        <dbReference type="ChEBI" id="CHEBI:57453"/>
        <dbReference type="ChEBI" id="CHEBI:57783"/>
        <dbReference type="ChEBI" id="CHEBI:58349"/>
        <dbReference type="ChEBI" id="CHEBI:63528"/>
        <dbReference type="ChEBI" id="CHEBI:246422"/>
        <dbReference type="EC" id="2.1.1.148"/>
    </reaction>
</comment>
<feature type="binding site" evidence="1">
    <location>
        <position position="99"/>
    </location>
    <ligand>
        <name>FAD</name>
        <dbReference type="ChEBI" id="CHEBI:57692"/>
        <note>ligand shared between neighboring subunits</note>
    </ligand>
</feature>
<feature type="binding site" evidence="1">
    <location>
        <position position="194"/>
    </location>
    <ligand>
        <name>FAD</name>
        <dbReference type="ChEBI" id="CHEBI:57692"/>
        <note>ligand shared between neighboring subunits</note>
    </ligand>
</feature>
<organism evidence="2 3">
    <name type="scientific">Candidatus Ornithospirochaeta avicola</name>
    <dbReference type="NCBI Taxonomy" id="2840896"/>
    <lineage>
        <taxon>Bacteria</taxon>
        <taxon>Pseudomonadati</taxon>
        <taxon>Spirochaetota</taxon>
        <taxon>Spirochaetia</taxon>
        <taxon>Spirochaetales</taxon>
        <taxon>Spirochaetaceae</taxon>
        <taxon>Spirochaetaceae incertae sedis</taxon>
        <taxon>Candidatus Ornithospirochaeta</taxon>
    </lineage>
</organism>
<keyword evidence="1 2" id="KW-0808">Transferase</keyword>
<dbReference type="EMBL" id="DXHU01000019">
    <property type="protein sequence ID" value="HIV99107.1"/>
    <property type="molecule type" value="Genomic_DNA"/>
</dbReference>
<comment type="caution">
    <text evidence="2">The sequence shown here is derived from an EMBL/GenBank/DDBJ whole genome shotgun (WGS) entry which is preliminary data.</text>
</comment>
<dbReference type="EC" id="2.1.1.148" evidence="1"/>
<feature type="binding site" evidence="1">
    <location>
        <begin position="91"/>
        <end position="93"/>
    </location>
    <ligand>
        <name>FAD</name>
        <dbReference type="ChEBI" id="CHEBI:57692"/>
        <note>ligand shared between neighboring subunits</note>
    </ligand>
</feature>
<dbReference type="PANTHER" id="PTHR34934:SF1">
    <property type="entry name" value="FLAVIN-DEPENDENT THYMIDYLATE SYNTHASE"/>
    <property type="match status" value="1"/>
</dbReference>
<proteinExistence type="inferred from homology"/>
<feature type="binding site" evidence="1">
    <location>
        <position position="68"/>
    </location>
    <ligand>
        <name>FAD</name>
        <dbReference type="ChEBI" id="CHEBI:57692"/>
        <note>ligand shared between neighboring subunits</note>
    </ligand>
</feature>
<dbReference type="GO" id="GO:0006235">
    <property type="term" value="P:dTTP biosynthetic process"/>
    <property type="evidence" value="ECO:0007669"/>
    <property type="project" value="UniProtKB-UniRule"/>
</dbReference>
<reference evidence="2" key="2">
    <citation type="submission" date="2021-04" db="EMBL/GenBank/DDBJ databases">
        <authorList>
            <person name="Gilroy R."/>
        </authorList>
    </citation>
    <scope>NUCLEOTIDE SEQUENCE</scope>
    <source>
        <strain evidence="2">Gambia11-129</strain>
    </source>
</reference>
<protein>
    <recommendedName>
        <fullName evidence="1">Flavin-dependent thymidylate synthase</fullName>
        <shortName evidence="1">FDTS</shortName>
        <ecNumber evidence="1">2.1.1.148</ecNumber>
    </recommendedName>
    <alternativeName>
        <fullName evidence="1">FAD-dependent thymidylate synthase</fullName>
    </alternativeName>
    <alternativeName>
        <fullName evidence="1">Thymidylate synthase ThyX</fullName>
        <shortName evidence="1">TS</shortName>
        <shortName evidence="1">TSase</shortName>
    </alternativeName>
</protein>
<dbReference type="GO" id="GO:0050660">
    <property type="term" value="F:flavin adenine dinucleotide binding"/>
    <property type="evidence" value="ECO:0007669"/>
    <property type="project" value="UniProtKB-UniRule"/>
</dbReference>
<dbReference type="Gene3D" id="3.30.1360.170">
    <property type="match status" value="1"/>
</dbReference>
<dbReference type="NCBIfam" id="TIGR02170">
    <property type="entry name" value="thyX"/>
    <property type="match status" value="1"/>
</dbReference>
<keyword evidence="1" id="KW-0285">Flavoprotein</keyword>
<dbReference type="PROSITE" id="PS51331">
    <property type="entry name" value="THYX"/>
    <property type="match status" value="1"/>
</dbReference>
<comment type="subunit">
    <text evidence="1">Homotetramer.</text>
</comment>
<feature type="binding site" description="in other chain" evidence="1">
    <location>
        <begin position="99"/>
        <end position="103"/>
    </location>
    <ligand>
        <name>dUMP</name>
        <dbReference type="ChEBI" id="CHEBI:246422"/>
        <note>ligand shared between dimeric partners</note>
    </ligand>
</feature>
<dbReference type="SUPFAM" id="SSF69796">
    <property type="entry name" value="Thymidylate synthase-complementing protein Thy1"/>
    <property type="match status" value="1"/>
</dbReference>
<keyword evidence="1 2" id="KW-0489">Methyltransferase</keyword>
<comment type="similarity">
    <text evidence="1">Belongs to the thymidylate synthase ThyX family.</text>
</comment>
<dbReference type="CDD" id="cd20175">
    <property type="entry name" value="ThyX"/>
    <property type="match status" value="1"/>
</dbReference>
<feature type="active site" description="Involved in ionization of N3 of dUMP, leading to its activation" evidence="1">
    <location>
        <position position="199"/>
    </location>
</feature>
<dbReference type="GO" id="GO:0006231">
    <property type="term" value="P:dTMP biosynthetic process"/>
    <property type="evidence" value="ECO:0007669"/>
    <property type="project" value="UniProtKB-UniRule"/>
</dbReference>
<keyword evidence="1" id="KW-0274">FAD</keyword>
<comment type="cofactor">
    <cofactor evidence="1">
        <name>FAD</name>
        <dbReference type="ChEBI" id="CHEBI:57692"/>
    </cofactor>
    <text evidence="1">Binds 4 FAD per tetramer. Each FAD binding site is formed by three monomers.</text>
</comment>
<dbReference type="GO" id="GO:0070402">
    <property type="term" value="F:NADPH binding"/>
    <property type="evidence" value="ECO:0007669"/>
    <property type="project" value="TreeGrafter"/>
</dbReference>
<accession>A0A9D1PTM0</accession>
<feature type="binding site" evidence="1">
    <location>
        <begin position="88"/>
        <end position="91"/>
    </location>
    <ligand>
        <name>dUMP</name>
        <dbReference type="ChEBI" id="CHEBI:246422"/>
        <note>ligand shared between dimeric partners</note>
    </ligand>
</feature>
<dbReference type="HAMAP" id="MF_01408">
    <property type="entry name" value="ThyX"/>
    <property type="match status" value="1"/>
</dbReference>
<comment type="pathway">
    <text evidence="1">Pyrimidine metabolism; dTTP biosynthesis.</text>
</comment>
<keyword evidence="1" id="KW-0545">Nucleotide biosynthesis</keyword>
<feature type="binding site" evidence="1">
    <location>
        <position position="199"/>
    </location>
    <ligand>
        <name>dUMP</name>
        <dbReference type="ChEBI" id="CHEBI:246422"/>
        <note>ligand shared between dimeric partners</note>
    </ligand>
</feature>
<dbReference type="AlphaFoldDB" id="A0A9D1PTM0"/>
<dbReference type="GO" id="GO:0032259">
    <property type="term" value="P:methylation"/>
    <property type="evidence" value="ECO:0007669"/>
    <property type="project" value="UniProtKB-KW"/>
</dbReference>
<dbReference type="GO" id="GO:0050797">
    <property type="term" value="F:thymidylate synthase (FAD) activity"/>
    <property type="evidence" value="ECO:0007669"/>
    <property type="project" value="UniProtKB-UniRule"/>
</dbReference>
<comment type="function">
    <text evidence="1">Catalyzes the reductive methylation of 2'-deoxyuridine-5'-monophosphate (dUMP) to 2'-deoxythymidine-5'-monophosphate (dTMP) while utilizing 5,10-methylenetetrahydrofolate (mTHF) as the methyl donor, and NADPH and FADH(2) as the reductant.</text>
</comment>
<keyword evidence="1" id="KW-0521">NADP</keyword>
<evidence type="ECO:0000313" key="2">
    <source>
        <dbReference type="EMBL" id="HIV99107.1"/>
    </source>
</evidence>
<dbReference type="Proteomes" id="UP000823936">
    <property type="component" value="Unassembled WGS sequence"/>
</dbReference>